<feature type="transmembrane region" description="Helical" evidence="2">
    <location>
        <begin position="6"/>
        <end position="22"/>
    </location>
</feature>
<sequence length="585" mass="67159">MLIYFIKSVLCLAVLWSFYKVFLESEKAHVFKRFYLLGSLVLSIILPLITFSYTSDSVTTAETFVELERSQVVENHSSVSLYQNFLDVLPYILGGTYGIGVIFFSFRFFKNIIDIQKRINGNEKRSFSNYVLVLIRSSLDPHSFLSYIFLNKDEYETERISEEIILHEKAHADQKHSLDIILLELIQIIFWFNPLLIWFKRSAKLNHEFLADEQVVSKIKDASHYSEVLFQYAGGTHHVSLSSSINYSLTKKRIIMISKSFSIRKLLSKLGLLIPVLGCCIFLFNNEIVAKPALSNSLNIKSNPIAKGVISNEIQDPVIKIKVAEDKIWVNGKETKLKNFAAVVDKITKNWTNNELNGASIHMSTEDSNQRFMEKLNAEFSKTKLARVSDRDILPPPPPMPPAAESVPPPAPPAPVKHTSDMDEDASRMHRERAEEIRALAEEQRIIMKEEREKIRELQEELREDENITATERRKMIADVKRKESEMRRKILEVEREHMRAERAQARMRRDHPEPPMAPAPPPPPKPEKVIDDIDKAGGSFFYNGNKIDAARAKKIALEKKNINVHVKRGEDDPGKVEIFDNEEN</sequence>
<comment type="caution">
    <text evidence="4">The sequence shown here is derived from an EMBL/GenBank/DDBJ whole genome shotgun (WGS) entry which is preliminary data.</text>
</comment>
<keyword evidence="5" id="KW-1185">Reference proteome</keyword>
<dbReference type="PANTHER" id="PTHR34978:SF3">
    <property type="entry name" value="SLR0241 PROTEIN"/>
    <property type="match status" value="1"/>
</dbReference>
<dbReference type="InterPro" id="IPR052173">
    <property type="entry name" value="Beta-lactam_resp_regulator"/>
</dbReference>
<keyword evidence="2" id="KW-1133">Transmembrane helix</keyword>
<evidence type="ECO:0000256" key="2">
    <source>
        <dbReference type="SAM" id="Phobius"/>
    </source>
</evidence>
<reference evidence="5" key="1">
    <citation type="submission" date="2023-07" db="EMBL/GenBank/DDBJ databases">
        <title>Christiangramia sp. SM2212., a novel bacterium of the family Flavobacteriaceae isolated from the sea sediment.</title>
        <authorList>
            <person name="Wang J."/>
            <person name="Zhang X."/>
        </authorList>
    </citation>
    <scope>NUCLEOTIDE SEQUENCE [LARGE SCALE GENOMIC DNA]</scope>
    <source>
        <strain evidence="5">SM2212</strain>
    </source>
</reference>
<gene>
    <name evidence="4" type="ORF">RE431_07025</name>
</gene>
<feature type="transmembrane region" description="Helical" evidence="2">
    <location>
        <begin position="180"/>
        <end position="199"/>
    </location>
</feature>
<keyword evidence="2" id="KW-0812">Transmembrane</keyword>
<dbReference type="InterPro" id="IPR008756">
    <property type="entry name" value="Peptidase_M56"/>
</dbReference>
<feature type="region of interest" description="Disordered" evidence="1">
    <location>
        <begin position="390"/>
        <end position="423"/>
    </location>
</feature>
<protein>
    <submittedName>
        <fullName evidence="4">M56 family metallopeptidase</fullName>
    </submittedName>
</protein>
<accession>A0ABU1EPR3</accession>
<feature type="region of interest" description="Disordered" evidence="1">
    <location>
        <begin position="500"/>
        <end position="529"/>
    </location>
</feature>
<evidence type="ECO:0000259" key="3">
    <source>
        <dbReference type="Pfam" id="PF05569"/>
    </source>
</evidence>
<evidence type="ECO:0000256" key="1">
    <source>
        <dbReference type="SAM" id="MobiDB-lite"/>
    </source>
</evidence>
<evidence type="ECO:0000313" key="5">
    <source>
        <dbReference type="Proteomes" id="UP001257234"/>
    </source>
</evidence>
<feature type="domain" description="Peptidase M56" evidence="3">
    <location>
        <begin position="162"/>
        <end position="257"/>
    </location>
</feature>
<name>A0ABU1EPR3_9FLAO</name>
<feature type="transmembrane region" description="Helical" evidence="2">
    <location>
        <begin position="88"/>
        <end position="109"/>
    </location>
</feature>
<proteinExistence type="predicted"/>
<dbReference type="Proteomes" id="UP001257234">
    <property type="component" value="Unassembled WGS sequence"/>
</dbReference>
<dbReference type="Pfam" id="PF05569">
    <property type="entry name" value="Peptidase_M56"/>
    <property type="match status" value="1"/>
</dbReference>
<dbReference type="RefSeq" id="WP_309561255.1">
    <property type="nucleotide sequence ID" value="NZ_JAVJIU010000002.1"/>
</dbReference>
<feature type="compositionally biased region" description="Pro residues" evidence="1">
    <location>
        <begin position="394"/>
        <end position="415"/>
    </location>
</feature>
<organism evidence="4 5">
    <name type="scientific">Christiangramia sediminicola</name>
    <dbReference type="NCBI Taxonomy" id="3073267"/>
    <lineage>
        <taxon>Bacteria</taxon>
        <taxon>Pseudomonadati</taxon>
        <taxon>Bacteroidota</taxon>
        <taxon>Flavobacteriia</taxon>
        <taxon>Flavobacteriales</taxon>
        <taxon>Flavobacteriaceae</taxon>
        <taxon>Christiangramia</taxon>
    </lineage>
</organism>
<dbReference type="PANTHER" id="PTHR34978">
    <property type="entry name" value="POSSIBLE SENSOR-TRANSDUCER PROTEIN BLAR"/>
    <property type="match status" value="1"/>
</dbReference>
<dbReference type="EMBL" id="JAVJIU010000002">
    <property type="protein sequence ID" value="MDR5590384.1"/>
    <property type="molecule type" value="Genomic_DNA"/>
</dbReference>
<feature type="transmembrane region" description="Helical" evidence="2">
    <location>
        <begin position="34"/>
        <end position="53"/>
    </location>
</feature>
<keyword evidence="2" id="KW-0472">Membrane</keyword>
<evidence type="ECO:0000313" key="4">
    <source>
        <dbReference type="EMBL" id="MDR5590384.1"/>
    </source>
</evidence>
<feature type="compositionally biased region" description="Pro residues" evidence="1">
    <location>
        <begin position="515"/>
        <end position="525"/>
    </location>
</feature>